<organism evidence="2 3">
    <name type="scientific">Nannochloropsis salina CCMP1776</name>
    <dbReference type="NCBI Taxonomy" id="1027361"/>
    <lineage>
        <taxon>Eukaryota</taxon>
        <taxon>Sar</taxon>
        <taxon>Stramenopiles</taxon>
        <taxon>Ochrophyta</taxon>
        <taxon>Eustigmatophyceae</taxon>
        <taxon>Eustigmatales</taxon>
        <taxon>Monodopsidaceae</taxon>
        <taxon>Microchloropsis</taxon>
        <taxon>Microchloropsis salina</taxon>
    </lineage>
</organism>
<keyword evidence="3" id="KW-1185">Reference proteome</keyword>
<protein>
    <submittedName>
        <fullName evidence="2">Uncharacterized protein</fullName>
    </submittedName>
</protein>
<dbReference type="AlphaFoldDB" id="A0A4D9CVV7"/>
<evidence type="ECO:0000313" key="2">
    <source>
        <dbReference type="EMBL" id="TFJ80799.1"/>
    </source>
</evidence>
<comment type="caution">
    <text evidence="2">The sequence shown here is derived from an EMBL/GenBank/DDBJ whole genome shotgun (WGS) entry which is preliminary data.</text>
</comment>
<sequence length="231" mass="24244">MSAKEAAEATAAMATARVVPGICVPSSHGSFQPSVVAPPLSLDEGADFSETLSALFDRETCSPSKWQWQERQEPPSGAGQIVTTRSDEDASELNVARPVSESGVILSTEKGGLVIPDLKLPREEGMKVPGTTWAVGKAAVASDPSSGNKFKFPLMSAIHAYWQPFYGSNQLREPGIALQETSFGALPDSATGAPSRFAYLRTAISSIVGSKGFSVLGALVTRATELLAAVF</sequence>
<dbReference type="EMBL" id="SDOX01000158">
    <property type="protein sequence ID" value="TFJ80799.1"/>
    <property type="molecule type" value="Genomic_DNA"/>
</dbReference>
<evidence type="ECO:0000256" key="1">
    <source>
        <dbReference type="SAM" id="MobiDB-lite"/>
    </source>
</evidence>
<dbReference type="Proteomes" id="UP000355283">
    <property type="component" value="Unassembled WGS sequence"/>
</dbReference>
<feature type="region of interest" description="Disordered" evidence="1">
    <location>
        <begin position="65"/>
        <end position="92"/>
    </location>
</feature>
<name>A0A4D9CVV7_9STRA</name>
<evidence type="ECO:0000313" key="3">
    <source>
        <dbReference type="Proteomes" id="UP000355283"/>
    </source>
</evidence>
<reference evidence="2 3" key="1">
    <citation type="submission" date="2019-01" db="EMBL/GenBank/DDBJ databases">
        <title>Nuclear Genome Assembly of the Microalgal Biofuel strain Nannochloropsis salina CCMP1776.</title>
        <authorList>
            <person name="Hovde B."/>
        </authorList>
    </citation>
    <scope>NUCLEOTIDE SEQUENCE [LARGE SCALE GENOMIC DNA]</scope>
    <source>
        <strain evidence="2 3">CCMP1776</strain>
    </source>
</reference>
<proteinExistence type="predicted"/>
<gene>
    <name evidence="2" type="ORF">NSK_007976</name>
</gene>
<accession>A0A4D9CVV7</accession>